<keyword evidence="2" id="KW-0472">Membrane</keyword>
<feature type="compositionally biased region" description="Pro residues" evidence="1">
    <location>
        <begin position="301"/>
        <end position="312"/>
    </location>
</feature>
<keyword evidence="4" id="KW-1185">Reference proteome</keyword>
<evidence type="ECO:0000313" key="3">
    <source>
        <dbReference type="EMBL" id="CAE8595336.1"/>
    </source>
</evidence>
<comment type="caution">
    <text evidence="3">The sequence shown here is derived from an EMBL/GenBank/DDBJ whole genome shotgun (WGS) entry which is preliminary data.</text>
</comment>
<dbReference type="EMBL" id="CAJNNV010007766">
    <property type="protein sequence ID" value="CAE8595336.1"/>
    <property type="molecule type" value="Genomic_DNA"/>
</dbReference>
<feature type="region of interest" description="Disordered" evidence="1">
    <location>
        <begin position="847"/>
        <end position="886"/>
    </location>
</feature>
<feature type="transmembrane region" description="Helical" evidence="2">
    <location>
        <begin position="53"/>
        <end position="72"/>
    </location>
</feature>
<dbReference type="AlphaFoldDB" id="A0A813EBL3"/>
<evidence type="ECO:0000256" key="1">
    <source>
        <dbReference type="SAM" id="MobiDB-lite"/>
    </source>
</evidence>
<feature type="compositionally biased region" description="Polar residues" evidence="1">
    <location>
        <begin position="865"/>
        <end position="876"/>
    </location>
</feature>
<proteinExistence type="predicted"/>
<evidence type="ECO:0000256" key="2">
    <source>
        <dbReference type="SAM" id="Phobius"/>
    </source>
</evidence>
<name>A0A813EBL3_POLGL</name>
<feature type="compositionally biased region" description="Polar residues" evidence="1">
    <location>
        <begin position="671"/>
        <end position="682"/>
    </location>
</feature>
<accession>A0A813EBL3</accession>
<keyword evidence="2" id="KW-0812">Transmembrane</keyword>
<reference evidence="3" key="1">
    <citation type="submission" date="2021-02" db="EMBL/GenBank/DDBJ databases">
        <authorList>
            <person name="Dougan E. K."/>
            <person name="Rhodes N."/>
            <person name="Thang M."/>
            <person name="Chan C."/>
        </authorList>
    </citation>
    <scope>NUCLEOTIDE SEQUENCE</scope>
</reference>
<evidence type="ECO:0000313" key="4">
    <source>
        <dbReference type="Proteomes" id="UP000654075"/>
    </source>
</evidence>
<sequence>MGSRACIWGRSGNDCFEVGEKPKEMAAASATPWGTRVLAAGCFHRQSMMPRQLAAWVVFLACCFCPVAEAALNLEQVIELAMLQLRERTFVADALLHRPSVSCDSAVDGPHCEHAGLAATRYELPGQSAPSGLSLVADGLFSDRLFSSSAGGELLDEFFLGAGLKEHRLLTASEAAARPAESRRRGGRARSALLTFRGLEPRDSLPLDFAGTRRFGGGIPFRVRWEGPWQLVESPVVDNHVVRPGRFAVELRGSVGRLRFGRPVHVQSVDVSRPARVDCLARGLPSWKAAGSETSSQPKQPAEPPERPPPPLVIRGRKGGKVVFNEAIPSWEMLAFVNGVAFNAFTSTEMVDELVFLLGECALVGSVQVSFGDDEDEQEPAVKQQTQPRHHTKPKKQPLILAMRYGWKGYGWEEVEFRMPSSIANAPVWNLNEISQQRLTLKPGIFDAVPRNPGDAPLPGLRDPMDSEVKPTQELLNSTRQELVAREPPLAGLDLSEAGTADRIEPVEAALSWQRNSSLFADLALDLLQGTAAAAATHVYGGGDVNSVPDAELLRGLDRHAVNSDLVRLLSSLTDAAEGGNPVVVAATSAGEVFDMTWQSLSLDALEALLLRWASWQHHEQADHLEQMLQQELRAEQEPVRRQAAQEQQLTPQEAEQLIQHQELLGAAQDTLQPSPDMQGKQQFADGDAGPGAVSAAGEQSQDNVENLKAWAALVPGATLTERLFDGIVGIADTIALRVQAKNQKIVLATAGIPNMLTSAIGKFEVRLDASGKDGLQVILKDENGHEVSSSLQMGQLEMANLLQALDPKDFQDAVFSELAGGGGAWNVEGDAFSMEAVMVDEEVDAQGNIGGNGAEGDDADDGHSFNNNNKKNSGVSEVEVSDGAS</sequence>
<dbReference type="Proteomes" id="UP000654075">
    <property type="component" value="Unassembled WGS sequence"/>
</dbReference>
<feature type="region of interest" description="Disordered" evidence="1">
    <location>
        <begin position="288"/>
        <end position="315"/>
    </location>
</feature>
<feature type="region of interest" description="Disordered" evidence="1">
    <location>
        <begin position="373"/>
        <end position="395"/>
    </location>
</feature>
<organism evidence="3 4">
    <name type="scientific">Polarella glacialis</name>
    <name type="common">Dinoflagellate</name>
    <dbReference type="NCBI Taxonomy" id="89957"/>
    <lineage>
        <taxon>Eukaryota</taxon>
        <taxon>Sar</taxon>
        <taxon>Alveolata</taxon>
        <taxon>Dinophyceae</taxon>
        <taxon>Suessiales</taxon>
        <taxon>Suessiaceae</taxon>
        <taxon>Polarella</taxon>
    </lineage>
</organism>
<keyword evidence="2" id="KW-1133">Transmembrane helix</keyword>
<gene>
    <name evidence="3" type="ORF">PGLA1383_LOCUS13849</name>
</gene>
<protein>
    <submittedName>
        <fullName evidence="3">Uncharacterized protein</fullName>
    </submittedName>
</protein>
<feature type="region of interest" description="Disordered" evidence="1">
    <location>
        <begin position="671"/>
        <end position="701"/>
    </location>
</feature>